<evidence type="ECO:0000256" key="7">
    <source>
        <dbReference type="ARBA" id="ARBA00022777"/>
    </source>
</evidence>
<evidence type="ECO:0000256" key="10">
    <source>
        <dbReference type="ARBA" id="ARBA00048567"/>
    </source>
</evidence>
<comment type="catalytic activity">
    <reaction evidence="10 11">
        <text>shikimate + ATP = 3-phosphoshikimate + ADP + H(+)</text>
        <dbReference type="Rhea" id="RHEA:13121"/>
        <dbReference type="ChEBI" id="CHEBI:15378"/>
        <dbReference type="ChEBI" id="CHEBI:30616"/>
        <dbReference type="ChEBI" id="CHEBI:36208"/>
        <dbReference type="ChEBI" id="CHEBI:145989"/>
        <dbReference type="ChEBI" id="CHEBI:456216"/>
        <dbReference type="EC" id="2.7.1.71"/>
    </reaction>
</comment>
<sequence length="186" mass="21076">MSRYGNFKNIVLIGMSGVGKTVVGEYIANKLSMEFLDTDEMIITSSRKTIDYIFNIYGEEYFRSLERDVIKSLSSKRGVVISTGGGVVLYNQNIQILKENGIIFLLKASIETIVSNLETSLSYKEKRPLLKDSLCLSQRIEEIYNDREKLYVLSADHIINVDDKTVGKVGDEIIHIFQQLNPCSCF</sequence>
<keyword evidence="13" id="KW-1185">Reference proteome</keyword>
<dbReference type="RefSeq" id="WP_005586074.1">
    <property type="nucleotide sequence ID" value="NZ_LT669839.1"/>
</dbReference>
<evidence type="ECO:0000256" key="4">
    <source>
        <dbReference type="ARBA" id="ARBA00022605"/>
    </source>
</evidence>
<keyword evidence="4 11" id="KW-0028">Amino-acid biosynthesis</keyword>
<keyword evidence="7 11" id="KW-0418">Kinase</keyword>
<dbReference type="EC" id="2.7.1.71" evidence="3 11"/>
<feature type="binding site" evidence="11">
    <location>
        <position position="85"/>
    </location>
    <ligand>
        <name>substrate</name>
    </ligand>
</feature>
<dbReference type="EMBL" id="LT669839">
    <property type="protein sequence ID" value="SHD77174.1"/>
    <property type="molecule type" value="Genomic_DNA"/>
</dbReference>
<dbReference type="Gene3D" id="3.40.50.300">
    <property type="entry name" value="P-loop containing nucleotide triphosphate hydrolases"/>
    <property type="match status" value="1"/>
</dbReference>
<protein>
    <recommendedName>
        <fullName evidence="3 11">Shikimate kinase</fullName>
        <shortName evidence="11">SK</shortName>
        <ecNumber evidence="3 11">2.7.1.71</ecNumber>
    </recommendedName>
</protein>
<comment type="subunit">
    <text evidence="11">Monomer.</text>
</comment>
<evidence type="ECO:0000256" key="1">
    <source>
        <dbReference type="ARBA" id="ARBA00004842"/>
    </source>
</evidence>
<dbReference type="InterPro" id="IPR027417">
    <property type="entry name" value="P-loop_NTPase"/>
</dbReference>
<evidence type="ECO:0000256" key="6">
    <source>
        <dbReference type="ARBA" id="ARBA00022741"/>
    </source>
</evidence>
<dbReference type="PANTHER" id="PTHR21087:SF16">
    <property type="entry name" value="SHIKIMATE KINASE 1, CHLOROPLASTIC"/>
    <property type="match status" value="1"/>
</dbReference>
<organism evidence="12 13">
    <name type="scientific">[Clostridium] ultunense Esp</name>
    <dbReference type="NCBI Taxonomy" id="1288971"/>
    <lineage>
        <taxon>Bacteria</taxon>
        <taxon>Bacillati</taxon>
        <taxon>Bacillota</taxon>
        <taxon>Tissierellia</taxon>
        <taxon>Tissierellales</taxon>
        <taxon>Tepidimicrobiaceae</taxon>
        <taxon>Schnuerera</taxon>
    </lineage>
</organism>
<keyword evidence="8 11" id="KW-0067">ATP-binding</keyword>
<dbReference type="GO" id="GO:0000287">
    <property type="term" value="F:magnesium ion binding"/>
    <property type="evidence" value="ECO:0007669"/>
    <property type="project" value="UniProtKB-UniRule"/>
</dbReference>
<evidence type="ECO:0000313" key="12">
    <source>
        <dbReference type="EMBL" id="SHD77174.1"/>
    </source>
</evidence>
<dbReference type="PRINTS" id="PR01100">
    <property type="entry name" value="SHIKIMTKNASE"/>
</dbReference>
<gene>
    <name evidence="11 12" type="primary">aroK</name>
    <name evidence="12" type="ORF">CUESP1_1811</name>
</gene>
<keyword evidence="11" id="KW-0460">Magnesium</keyword>
<dbReference type="AlphaFoldDB" id="M1ZDI8"/>
<dbReference type="GO" id="GO:0004765">
    <property type="term" value="F:shikimate kinase activity"/>
    <property type="evidence" value="ECO:0007669"/>
    <property type="project" value="UniProtKB-UniRule"/>
</dbReference>
<keyword evidence="9 11" id="KW-0057">Aromatic amino acid biosynthesis</keyword>
<evidence type="ECO:0000256" key="9">
    <source>
        <dbReference type="ARBA" id="ARBA00023141"/>
    </source>
</evidence>
<dbReference type="GO" id="GO:0009423">
    <property type="term" value="P:chorismate biosynthetic process"/>
    <property type="evidence" value="ECO:0007669"/>
    <property type="project" value="UniProtKB-UniRule"/>
</dbReference>
<evidence type="ECO:0000256" key="5">
    <source>
        <dbReference type="ARBA" id="ARBA00022679"/>
    </source>
</evidence>
<feature type="binding site" evidence="11">
    <location>
        <position position="127"/>
    </location>
    <ligand>
        <name>ATP</name>
        <dbReference type="ChEBI" id="CHEBI:30616"/>
    </ligand>
</feature>
<comment type="cofactor">
    <cofactor evidence="11">
        <name>Mg(2+)</name>
        <dbReference type="ChEBI" id="CHEBI:18420"/>
    </cofactor>
    <text evidence="11">Binds 1 Mg(2+) ion per subunit.</text>
</comment>
<feature type="binding site" evidence="11">
    <location>
        <position position="147"/>
    </location>
    <ligand>
        <name>substrate</name>
    </ligand>
</feature>
<dbReference type="SUPFAM" id="SSF52540">
    <property type="entry name" value="P-loop containing nucleoside triphosphate hydrolases"/>
    <property type="match status" value="1"/>
</dbReference>
<dbReference type="GO" id="GO:0008652">
    <property type="term" value="P:amino acid biosynthetic process"/>
    <property type="evidence" value="ECO:0007669"/>
    <property type="project" value="UniProtKB-KW"/>
</dbReference>
<dbReference type="Pfam" id="PF01202">
    <property type="entry name" value="SKI"/>
    <property type="match status" value="1"/>
</dbReference>
<comment type="pathway">
    <text evidence="1 11">Metabolic intermediate biosynthesis; chorismate biosynthesis; chorismate from D-erythrose 4-phosphate and phosphoenolpyruvate: step 5/7.</text>
</comment>
<dbReference type="GO" id="GO:0005829">
    <property type="term" value="C:cytosol"/>
    <property type="evidence" value="ECO:0007669"/>
    <property type="project" value="TreeGrafter"/>
</dbReference>
<reference evidence="12 13" key="1">
    <citation type="submission" date="2016-11" db="EMBL/GenBank/DDBJ databases">
        <authorList>
            <person name="Manzoor S."/>
        </authorList>
    </citation>
    <scope>NUCLEOTIDE SEQUENCE [LARGE SCALE GENOMIC DNA]</scope>
    <source>
        <strain evidence="12">Clostridium ultunense strain Esp</strain>
    </source>
</reference>
<dbReference type="OrthoDB" id="9792692at2"/>
<comment type="subcellular location">
    <subcellularLocation>
        <location evidence="11">Cytoplasm</location>
    </subcellularLocation>
</comment>
<evidence type="ECO:0000256" key="8">
    <source>
        <dbReference type="ARBA" id="ARBA00022840"/>
    </source>
</evidence>
<dbReference type="Proteomes" id="UP000245423">
    <property type="component" value="Chromosome 1"/>
</dbReference>
<dbReference type="InterPro" id="IPR031322">
    <property type="entry name" value="Shikimate/glucono_kinase"/>
</dbReference>
<dbReference type="GO" id="GO:0009073">
    <property type="term" value="P:aromatic amino acid family biosynthetic process"/>
    <property type="evidence" value="ECO:0007669"/>
    <property type="project" value="UniProtKB-KW"/>
</dbReference>
<feature type="binding site" evidence="11">
    <location>
        <position position="63"/>
    </location>
    <ligand>
        <name>substrate</name>
    </ligand>
</feature>
<dbReference type="HAMAP" id="MF_00109">
    <property type="entry name" value="Shikimate_kinase"/>
    <property type="match status" value="1"/>
</dbReference>
<keyword evidence="11" id="KW-0963">Cytoplasm</keyword>
<feature type="binding site" evidence="11">
    <location>
        <position position="39"/>
    </location>
    <ligand>
        <name>substrate</name>
    </ligand>
</feature>
<evidence type="ECO:0000256" key="11">
    <source>
        <dbReference type="HAMAP-Rule" id="MF_00109"/>
    </source>
</evidence>
<keyword evidence="6 11" id="KW-0547">Nucleotide-binding</keyword>
<keyword evidence="11" id="KW-0479">Metal-binding</keyword>
<feature type="binding site" evidence="11">
    <location>
        <position position="21"/>
    </location>
    <ligand>
        <name>Mg(2+)</name>
        <dbReference type="ChEBI" id="CHEBI:18420"/>
    </ligand>
</feature>
<evidence type="ECO:0000256" key="2">
    <source>
        <dbReference type="ARBA" id="ARBA00006997"/>
    </source>
</evidence>
<feature type="binding site" evidence="11">
    <location>
        <begin position="17"/>
        <end position="22"/>
    </location>
    <ligand>
        <name>ATP</name>
        <dbReference type="ChEBI" id="CHEBI:30616"/>
    </ligand>
</feature>
<accession>M1ZDI8</accession>
<comment type="function">
    <text evidence="11">Catalyzes the specific phosphorylation of the 3-hydroxyl group of shikimic acid using ATP as a cosubstrate.</text>
</comment>
<dbReference type="HOGENOM" id="CLU_057607_4_0_9"/>
<keyword evidence="5 11" id="KW-0808">Transferase</keyword>
<evidence type="ECO:0000313" key="13">
    <source>
        <dbReference type="Proteomes" id="UP000245423"/>
    </source>
</evidence>
<evidence type="ECO:0000256" key="3">
    <source>
        <dbReference type="ARBA" id="ARBA00012154"/>
    </source>
</evidence>
<dbReference type="PROSITE" id="PS01128">
    <property type="entry name" value="SHIKIMATE_KINASE"/>
    <property type="match status" value="1"/>
</dbReference>
<dbReference type="InterPro" id="IPR023000">
    <property type="entry name" value="Shikimate_kinase_CS"/>
</dbReference>
<dbReference type="UniPathway" id="UPA00053">
    <property type="reaction ID" value="UER00088"/>
</dbReference>
<proteinExistence type="inferred from homology"/>
<dbReference type="GO" id="GO:0005524">
    <property type="term" value="F:ATP binding"/>
    <property type="evidence" value="ECO:0007669"/>
    <property type="project" value="UniProtKB-UniRule"/>
</dbReference>
<comment type="caution">
    <text evidence="11">Lacks conserved residue(s) required for the propagation of feature annotation.</text>
</comment>
<dbReference type="CDD" id="cd00464">
    <property type="entry name" value="SK"/>
    <property type="match status" value="1"/>
</dbReference>
<dbReference type="PANTHER" id="PTHR21087">
    <property type="entry name" value="SHIKIMATE KINASE"/>
    <property type="match status" value="1"/>
</dbReference>
<comment type="similarity">
    <text evidence="2 11">Belongs to the shikimate kinase family.</text>
</comment>
<name>M1ZDI8_9FIRM</name>
<dbReference type="InterPro" id="IPR000623">
    <property type="entry name" value="Shikimate_kinase/TSH1"/>
</dbReference>